<name>A0AAN8YMM0_SOLBU</name>
<proteinExistence type="predicted"/>
<evidence type="ECO:0000313" key="1">
    <source>
        <dbReference type="EMBL" id="KAK6797802.1"/>
    </source>
</evidence>
<protein>
    <submittedName>
        <fullName evidence="1">Uncharacterized protein</fullName>
    </submittedName>
</protein>
<reference evidence="1 2" key="1">
    <citation type="submission" date="2024-02" db="EMBL/GenBank/DDBJ databases">
        <title>de novo genome assembly of Solanum bulbocastanum strain 11H21.</title>
        <authorList>
            <person name="Hosaka A.J."/>
        </authorList>
    </citation>
    <scope>NUCLEOTIDE SEQUENCE [LARGE SCALE GENOMIC DNA]</scope>
    <source>
        <tissue evidence="1">Young leaves</tissue>
    </source>
</reference>
<keyword evidence="2" id="KW-1185">Reference proteome</keyword>
<accession>A0AAN8YMM0</accession>
<evidence type="ECO:0000313" key="2">
    <source>
        <dbReference type="Proteomes" id="UP001371456"/>
    </source>
</evidence>
<sequence length="84" mass="9583">MRLQEYGKQSGMIIYHIIVTDVNIMGTEKLIVELSLMVKLMPWLEVGEKDDEGTIKDLQGLKRVVFKIKICCAKILASVWAKQC</sequence>
<dbReference type="AlphaFoldDB" id="A0AAN8YMM0"/>
<gene>
    <name evidence="1" type="ORF">RDI58_005504</name>
</gene>
<dbReference type="Proteomes" id="UP001371456">
    <property type="component" value="Unassembled WGS sequence"/>
</dbReference>
<comment type="caution">
    <text evidence="1">The sequence shown here is derived from an EMBL/GenBank/DDBJ whole genome shotgun (WGS) entry which is preliminary data.</text>
</comment>
<dbReference type="EMBL" id="JBANQN010000002">
    <property type="protein sequence ID" value="KAK6797802.1"/>
    <property type="molecule type" value="Genomic_DNA"/>
</dbReference>
<organism evidence="1 2">
    <name type="scientific">Solanum bulbocastanum</name>
    <name type="common">Wild potato</name>
    <dbReference type="NCBI Taxonomy" id="147425"/>
    <lineage>
        <taxon>Eukaryota</taxon>
        <taxon>Viridiplantae</taxon>
        <taxon>Streptophyta</taxon>
        <taxon>Embryophyta</taxon>
        <taxon>Tracheophyta</taxon>
        <taxon>Spermatophyta</taxon>
        <taxon>Magnoliopsida</taxon>
        <taxon>eudicotyledons</taxon>
        <taxon>Gunneridae</taxon>
        <taxon>Pentapetalae</taxon>
        <taxon>asterids</taxon>
        <taxon>lamiids</taxon>
        <taxon>Solanales</taxon>
        <taxon>Solanaceae</taxon>
        <taxon>Solanoideae</taxon>
        <taxon>Solaneae</taxon>
        <taxon>Solanum</taxon>
    </lineage>
</organism>